<evidence type="ECO:0000313" key="4">
    <source>
        <dbReference type="Proteomes" id="UP000708208"/>
    </source>
</evidence>
<evidence type="ECO:0000256" key="1">
    <source>
        <dbReference type="SAM" id="SignalP"/>
    </source>
</evidence>
<comment type="caution">
    <text evidence="3">The sequence shown here is derived from an EMBL/GenBank/DDBJ whole genome shotgun (WGS) entry which is preliminary data.</text>
</comment>
<dbReference type="InterPro" id="IPR040676">
    <property type="entry name" value="DUF5641"/>
</dbReference>
<dbReference type="PANTHER" id="PTHR47331">
    <property type="entry name" value="PHD-TYPE DOMAIN-CONTAINING PROTEIN"/>
    <property type="match status" value="1"/>
</dbReference>
<dbReference type="AlphaFoldDB" id="A0A8J2PI82"/>
<dbReference type="EMBL" id="CAJVCH010368842">
    <property type="protein sequence ID" value="CAG7816385.1"/>
    <property type="molecule type" value="Genomic_DNA"/>
</dbReference>
<proteinExistence type="predicted"/>
<sequence length="260" mass="29778">NRKTVKRYWAIFTCLSLRAIHLEVAADLTTDSAINVLRRFVARRGCPDKIWSDNGTNFHGADQELKRALKEMLLKNELNQKFAAKGITWKFNPPASPHMGGAWERMVKSVKIALQASLREAVVKEDVLHTLFCEVEFIVNSRPLTHVSVDPEDPECLIPNHFLMSGHVIGNVPGNFSDDDLHRRCQWKVVQRYSDMMWSRWVKEYLPTLSRRTKWFQTTTPIQVGAVVVVADKDGPRNSWPLGQVVKIYAGRDGQVSWRI</sequence>
<dbReference type="InterPro" id="IPR001584">
    <property type="entry name" value="Integrase_cat-core"/>
</dbReference>
<accession>A0A8J2PI82</accession>
<feature type="signal peptide" evidence="1">
    <location>
        <begin position="1"/>
        <end position="26"/>
    </location>
</feature>
<keyword evidence="1" id="KW-0732">Signal</keyword>
<protein>
    <recommendedName>
        <fullName evidence="2">Integrase catalytic domain-containing protein</fullName>
    </recommendedName>
</protein>
<dbReference type="GO" id="GO:0015074">
    <property type="term" value="P:DNA integration"/>
    <property type="evidence" value="ECO:0007669"/>
    <property type="project" value="InterPro"/>
</dbReference>
<dbReference type="Pfam" id="PF18701">
    <property type="entry name" value="DUF5641"/>
    <property type="match status" value="1"/>
</dbReference>
<reference evidence="3" key="1">
    <citation type="submission" date="2021-06" db="EMBL/GenBank/DDBJ databases">
        <authorList>
            <person name="Hodson N. C."/>
            <person name="Mongue J. A."/>
            <person name="Jaron S. K."/>
        </authorList>
    </citation>
    <scope>NUCLEOTIDE SEQUENCE</scope>
</reference>
<organism evidence="3 4">
    <name type="scientific">Allacma fusca</name>
    <dbReference type="NCBI Taxonomy" id="39272"/>
    <lineage>
        <taxon>Eukaryota</taxon>
        <taxon>Metazoa</taxon>
        <taxon>Ecdysozoa</taxon>
        <taxon>Arthropoda</taxon>
        <taxon>Hexapoda</taxon>
        <taxon>Collembola</taxon>
        <taxon>Symphypleona</taxon>
        <taxon>Sminthuridae</taxon>
        <taxon>Allacma</taxon>
    </lineage>
</organism>
<dbReference type="Proteomes" id="UP000708208">
    <property type="component" value="Unassembled WGS sequence"/>
</dbReference>
<gene>
    <name evidence="3" type="ORF">AFUS01_LOCUS27008</name>
</gene>
<keyword evidence="4" id="KW-1185">Reference proteome</keyword>
<evidence type="ECO:0000259" key="2">
    <source>
        <dbReference type="PROSITE" id="PS50994"/>
    </source>
</evidence>
<feature type="non-terminal residue" evidence="3">
    <location>
        <position position="1"/>
    </location>
</feature>
<name>A0A8J2PI82_9HEXA</name>
<dbReference type="OrthoDB" id="8958038at2759"/>
<evidence type="ECO:0000313" key="3">
    <source>
        <dbReference type="EMBL" id="CAG7816385.1"/>
    </source>
</evidence>
<dbReference type="PANTHER" id="PTHR47331:SF1">
    <property type="entry name" value="GAG-LIKE PROTEIN"/>
    <property type="match status" value="1"/>
</dbReference>
<dbReference type="PROSITE" id="PS50994">
    <property type="entry name" value="INTEGRASE"/>
    <property type="match status" value="1"/>
</dbReference>
<feature type="chain" id="PRO_5035278237" description="Integrase catalytic domain-containing protein" evidence="1">
    <location>
        <begin position="27"/>
        <end position="260"/>
    </location>
</feature>
<feature type="domain" description="Integrase catalytic" evidence="2">
    <location>
        <begin position="1"/>
        <end position="162"/>
    </location>
</feature>